<evidence type="ECO:0000259" key="2">
    <source>
        <dbReference type="Pfam" id="PF20434"/>
    </source>
</evidence>
<evidence type="ECO:0000256" key="1">
    <source>
        <dbReference type="ARBA" id="ARBA00022801"/>
    </source>
</evidence>
<accession>A0A3M8DBV3</accession>
<evidence type="ECO:0000313" key="3">
    <source>
        <dbReference type="EMBL" id="RNB85600.1"/>
    </source>
</evidence>
<dbReference type="Gene3D" id="3.40.50.1820">
    <property type="entry name" value="alpha/beta hydrolase"/>
    <property type="match status" value="1"/>
</dbReference>
<dbReference type="InterPro" id="IPR029058">
    <property type="entry name" value="AB_hydrolase_fold"/>
</dbReference>
<dbReference type="PANTHER" id="PTHR48081:SF33">
    <property type="entry name" value="KYNURENINE FORMAMIDASE"/>
    <property type="match status" value="1"/>
</dbReference>
<dbReference type="SUPFAM" id="SSF53474">
    <property type="entry name" value="alpha/beta-Hydrolases"/>
    <property type="match status" value="1"/>
</dbReference>
<dbReference type="GO" id="GO:0016787">
    <property type="term" value="F:hydrolase activity"/>
    <property type="evidence" value="ECO:0007669"/>
    <property type="project" value="UniProtKB-KW"/>
</dbReference>
<feature type="domain" description="BD-FAE-like" evidence="2">
    <location>
        <begin position="34"/>
        <end position="234"/>
    </location>
</feature>
<dbReference type="Pfam" id="PF20434">
    <property type="entry name" value="BD-FAE"/>
    <property type="match status" value="1"/>
</dbReference>
<protein>
    <submittedName>
        <fullName evidence="3">Alpha/beta hydrolase</fullName>
    </submittedName>
</protein>
<sequence>MMMYENEVKIVGTITYTKETVCYTRTDREELYADLYIPEKGAGTTPLLVMIHGGAWKAGSKEMNQEWGPFLAQQGYCVMSIDYRLATPEYATWPGVTEDVRAALAYMREHAAEYQVDPARVGLIGDSCGAHLSILLGLEEEFSQSVRAIVGVYGVYDVKQWWEHTQTSRTDDPVGLFMGGTPSEMPDAYLEASPMYRLEQALQKGQMKETPFLVVWGDEDEVVSCQQSKDFVQLLARYQVPHRAIEYPGHKHFWFSILPWLEGGGIGDEPNAQLIPELLDFLQDSLK</sequence>
<dbReference type="InterPro" id="IPR049492">
    <property type="entry name" value="BD-FAE-like_dom"/>
</dbReference>
<comment type="caution">
    <text evidence="3">The sequence shown here is derived from an EMBL/GenBank/DDBJ whole genome shotgun (WGS) entry which is preliminary data.</text>
</comment>
<dbReference type="AlphaFoldDB" id="A0A3M8DBV3"/>
<proteinExistence type="predicted"/>
<keyword evidence="1 3" id="KW-0378">Hydrolase</keyword>
<reference evidence="3 4" key="1">
    <citation type="submission" date="2018-10" db="EMBL/GenBank/DDBJ databases">
        <title>Phylogenomics of Brevibacillus.</title>
        <authorList>
            <person name="Dunlap C."/>
        </authorList>
    </citation>
    <scope>NUCLEOTIDE SEQUENCE [LARGE SCALE GENOMIC DNA]</scope>
    <source>
        <strain evidence="3 4">JCM 15085</strain>
    </source>
</reference>
<organism evidence="3 4">
    <name type="scientific">Brevibacillus panacihumi</name>
    <dbReference type="NCBI Taxonomy" id="497735"/>
    <lineage>
        <taxon>Bacteria</taxon>
        <taxon>Bacillati</taxon>
        <taxon>Bacillota</taxon>
        <taxon>Bacilli</taxon>
        <taxon>Bacillales</taxon>
        <taxon>Paenibacillaceae</taxon>
        <taxon>Brevibacillus</taxon>
    </lineage>
</organism>
<dbReference type="InterPro" id="IPR050300">
    <property type="entry name" value="GDXG_lipolytic_enzyme"/>
</dbReference>
<name>A0A3M8DBV3_9BACL</name>
<evidence type="ECO:0000313" key="4">
    <source>
        <dbReference type="Proteomes" id="UP000281915"/>
    </source>
</evidence>
<dbReference type="PANTHER" id="PTHR48081">
    <property type="entry name" value="AB HYDROLASE SUPERFAMILY PROTEIN C4A8.06C"/>
    <property type="match status" value="1"/>
</dbReference>
<dbReference type="Proteomes" id="UP000281915">
    <property type="component" value="Unassembled WGS sequence"/>
</dbReference>
<gene>
    <name evidence="3" type="ORF">EDM58_03480</name>
</gene>
<dbReference type="EMBL" id="RHHT01000003">
    <property type="protein sequence ID" value="RNB85600.1"/>
    <property type="molecule type" value="Genomic_DNA"/>
</dbReference>